<dbReference type="InterPro" id="IPR004675">
    <property type="entry name" value="AhpD_core"/>
</dbReference>
<protein>
    <submittedName>
        <fullName evidence="2">Carboxymuconolactone decarboxylase family protein</fullName>
    </submittedName>
</protein>
<comment type="caution">
    <text evidence="2">The sequence shown here is derived from an EMBL/GenBank/DDBJ whole genome shotgun (WGS) entry which is preliminary data.</text>
</comment>
<keyword evidence="3" id="KW-1185">Reference proteome</keyword>
<dbReference type="RefSeq" id="WP_223104190.1">
    <property type="nucleotide sequence ID" value="NZ_CP061913.1"/>
</dbReference>
<sequence length="323" mass="34122">MTPYRFVTPVARRSATGSVAAVYAASARELGARFAPHLTPAPDLHAALWTLLRESLLAGTVPRARKEAVAAAVAVANRCPFCIDAHAAMLHATGEHDLAAAVLRGETPDPVVAWARSTRSAEPDPWPFPAHEAPEYVGTALANHFINRMVDALRPGSPLPGGALRAPARRAAGLALTRTVRRPVTAGPAPIAAAWDEFARIAQRGADLLGDTARAVLHQVVGGWRGEHPPLGGWPADVLAAVPEQERPGARLAVLAALAPYRLTDSAVAAWRSTVGPRGDEELVRVLAYGAFTAVAHLAGKQGPEWMRGCARLAPWQTRSSMS</sequence>
<dbReference type="InterPro" id="IPR029032">
    <property type="entry name" value="AhpD-like"/>
</dbReference>
<dbReference type="NCBIfam" id="TIGR00778">
    <property type="entry name" value="ahpD_dom"/>
    <property type="match status" value="1"/>
</dbReference>
<proteinExistence type="predicted"/>
<evidence type="ECO:0000313" key="3">
    <source>
        <dbReference type="Proteomes" id="UP001589608"/>
    </source>
</evidence>
<feature type="domain" description="Carboxymuconolactone decarboxylase-like" evidence="1">
    <location>
        <begin position="46"/>
        <end position="95"/>
    </location>
</feature>
<evidence type="ECO:0000259" key="1">
    <source>
        <dbReference type="Pfam" id="PF02627"/>
    </source>
</evidence>
<evidence type="ECO:0000313" key="2">
    <source>
        <dbReference type="EMBL" id="MFB9451582.1"/>
    </source>
</evidence>
<reference evidence="2 3" key="1">
    <citation type="submission" date="2024-09" db="EMBL/GenBank/DDBJ databases">
        <authorList>
            <person name="Sun Q."/>
            <person name="Mori K."/>
        </authorList>
    </citation>
    <scope>NUCLEOTIDE SEQUENCE [LARGE SCALE GENOMIC DNA]</scope>
    <source>
        <strain evidence="2 3">JCM 3307</strain>
    </source>
</reference>
<dbReference type="Pfam" id="PF02627">
    <property type="entry name" value="CMD"/>
    <property type="match status" value="1"/>
</dbReference>
<dbReference type="EMBL" id="JBHMCA010000090">
    <property type="protein sequence ID" value="MFB9451582.1"/>
    <property type="molecule type" value="Genomic_DNA"/>
</dbReference>
<gene>
    <name evidence="2" type="ORF">ACFFTR_51680</name>
</gene>
<dbReference type="Gene3D" id="1.20.1290.10">
    <property type="entry name" value="AhpD-like"/>
    <property type="match status" value="1"/>
</dbReference>
<name>A0ABV5MRU0_9ACTN</name>
<dbReference type="Proteomes" id="UP001589608">
    <property type="component" value="Unassembled WGS sequence"/>
</dbReference>
<accession>A0ABV5MRU0</accession>
<dbReference type="InterPro" id="IPR003779">
    <property type="entry name" value="CMD-like"/>
</dbReference>
<dbReference type="SUPFAM" id="SSF69118">
    <property type="entry name" value="AhpD-like"/>
    <property type="match status" value="1"/>
</dbReference>
<organism evidence="2 3">
    <name type="scientific">Dactylosporangium vinaceum</name>
    <dbReference type="NCBI Taxonomy" id="53362"/>
    <lineage>
        <taxon>Bacteria</taxon>
        <taxon>Bacillati</taxon>
        <taxon>Actinomycetota</taxon>
        <taxon>Actinomycetes</taxon>
        <taxon>Micromonosporales</taxon>
        <taxon>Micromonosporaceae</taxon>
        <taxon>Dactylosporangium</taxon>
    </lineage>
</organism>